<dbReference type="EMBL" id="FONG01000023">
    <property type="protein sequence ID" value="SFF65493.1"/>
    <property type="molecule type" value="Genomic_DNA"/>
</dbReference>
<evidence type="ECO:0000313" key="1">
    <source>
        <dbReference type="EMBL" id="SFF65493.1"/>
    </source>
</evidence>
<name>A0A1I2KGA5_9ACTN</name>
<sequence length="198" mass="20888">MPLLVPPAPAPALRSILAALSSPTAVQEARTPALRNAEGPLTAEHPLPVHVFEPAEVPGGLPRARLTGWRFHILAGGWPQQTVAAGETVATADGWVFSRFSEGPFLASTERALRQGETLPATYQPHLLSVPGLYMLALWLHCDPRADAATAQPTPADVLVPLAPAPPGIASHRLHRLSELMPLLSVRTAPPPLLGSPA</sequence>
<dbReference type="OrthoDB" id="4540313at2"/>
<keyword evidence="2" id="KW-1185">Reference proteome</keyword>
<dbReference type="AlphaFoldDB" id="A0A1I2KGA5"/>
<reference evidence="1 2" key="1">
    <citation type="submission" date="2016-10" db="EMBL/GenBank/DDBJ databases">
        <authorList>
            <person name="de Groot N.N."/>
        </authorList>
    </citation>
    <scope>NUCLEOTIDE SEQUENCE [LARGE SCALE GENOMIC DNA]</scope>
    <source>
        <strain evidence="1 2">CGMCC 4.3510</strain>
    </source>
</reference>
<gene>
    <name evidence="1" type="ORF">SAMN05216251_12317</name>
</gene>
<organism evidence="1 2">
    <name type="scientific">Actinacidiphila alni</name>
    <dbReference type="NCBI Taxonomy" id="380248"/>
    <lineage>
        <taxon>Bacteria</taxon>
        <taxon>Bacillati</taxon>
        <taxon>Actinomycetota</taxon>
        <taxon>Actinomycetes</taxon>
        <taxon>Kitasatosporales</taxon>
        <taxon>Streptomycetaceae</taxon>
        <taxon>Actinacidiphila</taxon>
    </lineage>
</organism>
<protein>
    <submittedName>
        <fullName evidence="1">Uncharacterized protein</fullName>
    </submittedName>
</protein>
<dbReference type="RefSeq" id="WP_093716756.1">
    <property type="nucleotide sequence ID" value="NZ_FONG01000023.1"/>
</dbReference>
<proteinExistence type="predicted"/>
<evidence type="ECO:0000313" key="2">
    <source>
        <dbReference type="Proteomes" id="UP000199323"/>
    </source>
</evidence>
<accession>A0A1I2KGA5</accession>
<dbReference type="Proteomes" id="UP000199323">
    <property type="component" value="Unassembled WGS sequence"/>
</dbReference>